<dbReference type="InterPro" id="IPR011009">
    <property type="entry name" value="Kinase-like_dom_sf"/>
</dbReference>
<dbReference type="Proteomes" id="UP000434957">
    <property type="component" value="Unassembled WGS sequence"/>
</dbReference>
<sequence length="485" mass="54546">MSTEGFPILGLKGTPSSVKTLADLSGRCRRMPENDKLCRQLLDRLQFLHDGVAPLADADTPKKSYMDVVVRFVKLLRRKPLLLRLASSETLVATVRELQLKLSDVAKELHLADQPEATQWEQQWDADRAEQFGKLNELVAGASERMLVNEFRGDKKVQEALMALNSGMKWKDQSPEMLALKQATFSRVSGYSNQTGLRMFDWFIPIDDVEYEDEAIGNRGTFGDVCRGSWIHNGERMGVVVKQLFPETSSESDDAFLRQLELWTSLPDNENILKLYGGSHVSKPQFYVCENASNGNLAEFLEDEKHMDLYWQLFQQVAEGIKFLHSQKTVHGGLKCNNILVGDKCTAKLADFGFSTVRTLSAGLSQMAGQANTKSVRWKPKEVLEETGTEAARYESDIYSLAMCMIEAKTHEVPFGMDADSEAMDKIMSGQRHERPEGLSDAEWDFISRLSDPDLTKRPTIDQVLKEISAFAEAEKQQQPKASMA</sequence>
<dbReference type="SUPFAM" id="SSF56112">
    <property type="entry name" value="Protein kinase-like (PK-like)"/>
    <property type="match status" value="1"/>
</dbReference>
<evidence type="ECO:0000313" key="5">
    <source>
        <dbReference type="EMBL" id="KAE8997043.1"/>
    </source>
</evidence>
<dbReference type="Pfam" id="PF07714">
    <property type="entry name" value="PK_Tyr_Ser-Thr"/>
    <property type="match status" value="1"/>
</dbReference>
<evidence type="ECO:0000313" key="6">
    <source>
        <dbReference type="EMBL" id="KAE9341146.1"/>
    </source>
</evidence>
<proteinExistence type="predicted"/>
<evidence type="ECO:0000256" key="2">
    <source>
        <dbReference type="ARBA" id="ARBA00022840"/>
    </source>
</evidence>
<gene>
    <name evidence="5" type="ORF">PR001_g19692</name>
    <name evidence="4" type="ORF">PR002_g22814</name>
    <name evidence="6" type="ORF">PR003_g10136</name>
</gene>
<dbReference type="Gene3D" id="1.10.510.10">
    <property type="entry name" value="Transferase(Phosphotransferase) domain 1"/>
    <property type="match status" value="1"/>
</dbReference>
<keyword evidence="1" id="KW-0547">Nucleotide-binding</keyword>
<dbReference type="AlphaFoldDB" id="A0A6A3IPF4"/>
<dbReference type="Proteomes" id="UP000429607">
    <property type="component" value="Unassembled WGS sequence"/>
</dbReference>
<organism evidence="4 9">
    <name type="scientific">Phytophthora rubi</name>
    <dbReference type="NCBI Taxonomy" id="129364"/>
    <lineage>
        <taxon>Eukaryota</taxon>
        <taxon>Sar</taxon>
        <taxon>Stramenopiles</taxon>
        <taxon>Oomycota</taxon>
        <taxon>Peronosporomycetes</taxon>
        <taxon>Peronosporales</taxon>
        <taxon>Peronosporaceae</taxon>
        <taxon>Phytophthora</taxon>
    </lineage>
</organism>
<reference evidence="7 9" key="1">
    <citation type="submission" date="2018-09" db="EMBL/GenBank/DDBJ databases">
        <title>Genomic investigation of the strawberry pathogen Phytophthora fragariae indicates pathogenicity is determined by transcriptional variation in three key races.</title>
        <authorList>
            <person name="Adams T.M."/>
            <person name="Armitage A.D."/>
            <person name="Sobczyk M.K."/>
            <person name="Bates H.J."/>
            <person name="Dunwell J.M."/>
            <person name="Nellist C.F."/>
            <person name="Harrison R.J."/>
        </authorList>
    </citation>
    <scope>NUCLEOTIDE SEQUENCE [LARGE SCALE GENOMIC DNA]</scope>
    <source>
        <strain evidence="5 7">SCRP249</strain>
        <strain evidence="4 9">SCRP324</strain>
        <strain evidence="6 8">SCRP333</strain>
    </source>
</reference>
<evidence type="ECO:0000313" key="9">
    <source>
        <dbReference type="Proteomes" id="UP000435112"/>
    </source>
</evidence>
<evidence type="ECO:0000313" key="8">
    <source>
        <dbReference type="Proteomes" id="UP000434957"/>
    </source>
</evidence>
<dbReference type="Proteomes" id="UP000435112">
    <property type="component" value="Unassembled WGS sequence"/>
</dbReference>
<dbReference type="InterPro" id="IPR000719">
    <property type="entry name" value="Prot_kinase_dom"/>
</dbReference>
<evidence type="ECO:0000259" key="3">
    <source>
        <dbReference type="PROSITE" id="PS50011"/>
    </source>
</evidence>
<name>A0A6A3IPF4_9STRA</name>
<accession>A0A6A3IPF4</accession>
<protein>
    <recommendedName>
        <fullName evidence="3">Protein kinase domain-containing protein</fullName>
    </recommendedName>
</protein>
<evidence type="ECO:0000313" key="4">
    <source>
        <dbReference type="EMBL" id="KAE8984839.1"/>
    </source>
</evidence>
<dbReference type="PANTHER" id="PTHR24418">
    <property type="entry name" value="TYROSINE-PROTEIN KINASE"/>
    <property type="match status" value="1"/>
</dbReference>
<dbReference type="InterPro" id="IPR050198">
    <property type="entry name" value="Non-receptor_tyrosine_kinases"/>
</dbReference>
<comment type="caution">
    <text evidence="4">The sequence shown here is derived from an EMBL/GenBank/DDBJ whole genome shotgun (WGS) entry which is preliminary data.</text>
</comment>
<dbReference type="GO" id="GO:0004672">
    <property type="term" value="F:protein kinase activity"/>
    <property type="evidence" value="ECO:0007669"/>
    <property type="project" value="InterPro"/>
</dbReference>
<feature type="domain" description="Protein kinase" evidence="3">
    <location>
        <begin position="211"/>
        <end position="472"/>
    </location>
</feature>
<evidence type="ECO:0000313" key="7">
    <source>
        <dbReference type="Proteomes" id="UP000429607"/>
    </source>
</evidence>
<keyword evidence="8" id="KW-1185">Reference proteome</keyword>
<dbReference type="EMBL" id="QXFT01000544">
    <property type="protein sequence ID" value="KAE9341146.1"/>
    <property type="molecule type" value="Genomic_DNA"/>
</dbReference>
<dbReference type="GO" id="GO:0005524">
    <property type="term" value="F:ATP binding"/>
    <property type="evidence" value="ECO:0007669"/>
    <property type="project" value="UniProtKB-KW"/>
</dbReference>
<evidence type="ECO:0000256" key="1">
    <source>
        <dbReference type="ARBA" id="ARBA00022741"/>
    </source>
</evidence>
<dbReference type="InterPro" id="IPR001245">
    <property type="entry name" value="Ser-Thr/Tyr_kinase_cat_dom"/>
</dbReference>
<dbReference type="OrthoDB" id="119646at2759"/>
<dbReference type="EMBL" id="QXFV01001858">
    <property type="protein sequence ID" value="KAE8997043.1"/>
    <property type="molecule type" value="Genomic_DNA"/>
</dbReference>
<dbReference type="PROSITE" id="PS50011">
    <property type="entry name" value="PROTEIN_KINASE_DOM"/>
    <property type="match status" value="1"/>
</dbReference>
<keyword evidence="2" id="KW-0067">ATP-binding</keyword>
<dbReference type="EMBL" id="QXFU01002510">
    <property type="protein sequence ID" value="KAE8984839.1"/>
    <property type="molecule type" value="Genomic_DNA"/>
</dbReference>